<organism evidence="2 3">
    <name type="scientific">Vibrio phage 1.249.B._10N.261.55.B9</name>
    <dbReference type="NCBI Taxonomy" id="1881269"/>
    <lineage>
        <taxon>Viruses</taxon>
        <taxon>Varidnaviria</taxon>
        <taxon>Abadenavirae</taxon>
        <taxon>Produgelaviricota</taxon>
        <taxon>Belvinaviricetes</taxon>
        <taxon>Vinavirales</taxon>
        <taxon>Autolykiviridae</taxon>
    </lineage>
</organism>
<reference evidence="2 3" key="1">
    <citation type="submission" date="2017-11" db="EMBL/GenBank/DDBJ databases">
        <title>A major lineage of nontailed dsDNA viruses as unrecognized killers of marine bacteria.</title>
        <authorList>
            <person name="Kauffman K.M."/>
            <person name="Hussain F.A."/>
            <person name="Yang J."/>
            <person name="Arevalo P."/>
            <person name="Brown J.M."/>
            <person name="Chang W.K."/>
            <person name="VanInsberghe D."/>
            <person name="Elsherbini J."/>
            <person name="Cutler M.B."/>
            <person name="Kelly L."/>
            <person name="Polz M.F."/>
        </authorList>
    </citation>
    <scope>NUCLEOTIDE SEQUENCE [LARGE SCALE GENOMIC DNA]</scope>
</reference>
<dbReference type="EMBL" id="MG592616">
    <property type="protein sequence ID" value="AUR98338.1"/>
    <property type="molecule type" value="Genomic_DNA"/>
</dbReference>
<accession>A0A2I7RXE5</accession>
<evidence type="ECO:0000313" key="3">
    <source>
        <dbReference type="Proteomes" id="UP000281050"/>
    </source>
</evidence>
<evidence type="ECO:0000256" key="1">
    <source>
        <dbReference type="SAM" id="Phobius"/>
    </source>
</evidence>
<protein>
    <submittedName>
        <fullName evidence="2">TMhelix containing protein</fullName>
    </submittedName>
</protein>
<name>A0A2I7RXE5_9VIRU</name>
<keyword evidence="1" id="KW-0472">Membrane</keyword>
<evidence type="ECO:0000313" key="2">
    <source>
        <dbReference type="EMBL" id="AUR98338.1"/>
    </source>
</evidence>
<gene>
    <name evidence="2" type="ORF">NVP1249B_22</name>
</gene>
<sequence>MKKYIPYLLAGIAGGIVVKYMADKKDLDTTAKRPEQDTAANWWKFW</sequence>
<keyword evidence="1" id="KW-1133">Transmembrane helix</keyword>
<keyword evidence="1" id="KW-0812">Transmembrane</keyword>
<proteinExistence type="predicted"/>
<feature type="transmembrane region" description="Helical" evidence="1">
    <location>
        <begin position="6"/>
        <end position="22"/>
    </location>
</feature>
<dbReference type="Proteomes" id="UP000281050">
    <property type="component" value="Segment"/>
</dbReference>